<feature type="signal peptide" evidence="1">
    <location>
        <begin position="1"/>
        <end position="22"/>
    </location>
</feature>
<dbReference type="OrthoDB" id="195456at2"/>
<organism evidence="2 3">
    <name type="scientific">Roseivirga spongicola</name>
    <dbReference type="NCBI Taxonomy" id="333140"/>
    <lineage>
        <taxon>Bacteria</taxon>
        <taxon>Pseudomonadati</taxon>
        <taxon>Bacteroidota</taxon>
        <taxon>Cytophagia</taxon>
        <taxon>Cytophagales</taxon>
        <taxon>Roseivirgaceae</taxon>
        <taxon>Roseivirga</taxon>
    </lineage>
</organism>
<keyword evidence="1" id="KW-0732">Signal</keyword>
<feature type="chain" id="PRO_5007574180" description="Asparagine synthetase B" evidence="1">
    <location>
        <begin position="23"/>
        <end position="177"/>
    </location>
</feature>
<dbReference type="AlphaFoldDB" id="A0A150X4M4"/>
<accession>A0A150X4M4</accession>
<sequence>MRKGIISFATLLLFFVATSAFAQRGPAASPTTTVSQAIGNTQMTLVYSRPSLDGRKLNTLAPNGEVWRTGANANTKISFDKEVMIGGKKLAAGEYSMYTIPGADEWTIIINKAKTWGTNYDESQDVMRFKAKATKTDKPVETFYIMMQDFDKNSKDKAMIELAWADTSVKFPIAVTN</sequence>
<reference evidence="2 3" key="1">
    <citation type="submission" date="2016-01" db="EMBL/GenBank/DDBJ databases">
        <title>Genome sequencing of Roseivirga spongicola UST030701-084.</title>
        <authorList>
            <person name="Selvaratnam C."/>
            <person name="Thevarajoo S."/>
            <person name="Goh K.M."/>
            <person name="Ee R."/>
            <person name="Chan K.-G."/>
            <person name="Chong C.S."/>
        </authorList>
    </citation>
    <scope>NUCLEOTIDE SEQUENCE [LARGE SCALE GENOMIC DNA]</scope>
    <source>
        <strain evidence="2 3">UST030701-084</strain>
    </source>
</reference>
<dbReference type="RefSeq" id="WP_068222275.1">
    <property type="nucleotide sequence ID" value="NZ_CP139724.1"/>
</dbReference>
<gene>
    <name evidence="2" type="ORF">AWW68_13320</name>
</gene>
<dbReference type="Pfam" id="PF11138">
    <property type="entry name" value="DUF2911"/>
    <property type="match status" value="1"/>
</dbReference>
<dbReference type="Proteomes" id="UP000075606">
    <property type="component" value="Unassembled WGS sequence"/>
</dbReference>
<dbReference type="STRING" id="333140.AWW68_13320"/>
<evidence type="ECO:0000256" key="1">
    <source>
        <dbReference type="SAM" id="SignalP"/>
    </source>
</evidence>
<dbReference type="EMBL" id="LRPC01000028">
    <property type="protein sequence ID" value="KYG73663.1"/>
    <property type="molecule type" value="Genomic_DNA"/>
</dbReference>
<proteinExistence type="predicted"/>
<evidence type="ECO:0000313" key="2">
    <source>
        <dbReference type="EMBL" id="KYG73663.1"/>
    </source>
</evidence>
<protein>
    <recommendedName>
        <fullName evidence="4">Asparagine synthetase B</fullName>
    </recommendedName>
</protein>
<comment type="caution">
    <text evidence="2">The sequence shown here is derived from an EMBL/GenBank/DDBJ whole genome shotgun (WGS) entry which is preliminary data.</text>
</comment>
<dbReference type="InterPro" id="IPR021314">
    <property type="entry name" value="DUF2911"/>
</dbReference>
<evidence type="ECO:0000313" key="3">
    <source>
        <dbReference type="Proteomes" id="UP000075606"/>
    </source>
</evidence>
<evidence type="ECO:0008006" key="4">
    <source>
        <dbReference type="Google" id="ProtNLM"/>
    </source>
</evidence>
<keyword evidence="3" id="KW-1185">Reference proteome</keyword>
<name>A0A150X4M4_9BACT</name>